<dbReference type="AlphaFoldDB" id="A0A4U6D6N3"/>
<dbReference type="Pfam" id="PF00903">
    <property type="entry name" value="Glyoxalase"/>
    <property type="match status" value="1"/>
</dbReference>
<dbReference type="CDD" id="cd06587">
    <property type="entry name" value="VOC"/>
    <property type="match status" value="1"/>
</dbReference>
<name>A0A4U6D6N3_9BACT</name>
<dbReference type="GO" id="GO:0046872">
    <property type="term" value="F:metal ion binding"/>
    <property type="evidence" value="ECO:0007669"/>
    <property type="project" value="UniProtKB-KW"/>
</dbReference>
<organism evidence="3 4">
    <name type="scientific">Dyadobacter frigoris</name>
    <dbReference type="NCBI Taxonomy" id="2576211"/>
    <lineage>
        <taxon>Bacteria</taxon>
        <taxon>Pseudomonadati</taxon>
        <taxon>Bacteroidota</taxon>
        <taxon>Cytophagia</taxon>
        <taxon>Cytophagales</taxon>
        <taxon>Spirosomataceae</taxon>
        <taxon>Dyadobacter</taxon>
    </lineage>
</organism>
<proteinExistence type="predicted"/>
<feature type="domain" description="VOC" evidence="2">
    <location>
        <begin position="4"/>
        <end position="132"/>
    </location>
</feature>
<dbReference type="PANTHER" id="PTHR43048">
    <property type="entry name" value="METHYLMALONYL-COA EPIMERASE"/>
    <property type="match status" value="1"/>
</dbReference>
<keyword evidence="4" id="KW-1185">Reference proteome</keyword>
<dbReference type="RefSeq" id="WP_137339921.1">
    <property type="nucleotide sequence ID" value="NZ_BSQH01000007.1"/>
</dbReference>
<dbReference type="InterPro" id="IPR037523">
    <property type="entry name" value="VOC_core"/>
</dbReference>
<dbReference type="GO" id="GO:0046491">
    <property type="term" value="P:L-methylmalonyl-CoA metabolic process"/>
    <property type="evidence" value="ECO:0007669"/>
    <property type="project" value="TreeGrafter"/>
</dbReference>
<evidence type="ECO:0000259" key="2">
    <source>
        <dbReference type="PROSITE" id="PS51819"/>
    </source>
</evidence>
<dbReference type="InterPro" id="IPR051785">
    <property type="entry name" value="MMCE/EMCE_epimerase"/>
</dbReference>
<protein>
    <submittedName>
        <fullName evidence="3">VOC family protein</fullName>
    </submittedName>
</protein>
<dbReference type="OrthoDB" id="9789012at2"/>
<sequence>MKTSFFHLAVTVKNLAKFEAFYAKHFGFRRARVISLGDDAELVFLKNDHDFYFEVFPPEENRPCPMAEADGPHYPGLRHIAFTVDDIEAKMEEMGTDAVVTLGPLHFDDVIPGWKTVWLKDPEGNIIEITQGYKDQGDLL</sequence>
<dbReference type="GO" id="GO:0004493">
    <property type="term" value="F:methylmalonyl-CoA epimerase activity"/>
    <property type="evidence" value="ECO:0007669"/>
    <property type="project" value="TreeGrafter"/>
</dbReference>
<dbReference type="SUPFAM" id="SSF54593">
    <property type="entry name" value="Glyoxalase/Bleomycin resistance protein/Dihydroxybiphenyl dioxygenase"/>
    <property type="match status" value="1"/>
</dbReference>
<keyword evidence="1" id="KW-0479">Metal-binding</keyword>
<evidence type="ECO:0000256" key="1">
    <source>
        <dbReference type="ARBA" id="ARBA00022723"/>
    </source>
</evidence>
<dbReference type="PROSITE" id="PS51819">
    <property type="entry name" value="VOC"/>
    <property type="match status" value="1"/>
</dbReference>
<dbReference type="EMBL" id="SZVO01000004">
    <property type="protein sequence ID" value="TKT92376.1"/>
    <property type="molecule type" value="Genomic_DNA"/>
</dbReference>
<evidence type="ECO:0000313" key="4">
    <source>
        <dbReference type="Proteomes" id="UP000304900"/>
    </source>
</evidence>
<reference evidence="3 4" key="1">
    <citation type="submission" date="2019-05" db="EMBL/GenBank/DDBJ databases">
        <title>Dyadobacter AR-3-8 sp. nov., isolated from arctic soil.</title>
        <authorList>
            <person name="Chaudhary D.K."/>
        </authorList>
    </citation>
    <scope>NUCLEOTIDE SEQUENCE [LARGE SCALE GENOMIC DNA]</scope>
    <source>
        <strain evidence="3 4">AR-3-8</strain>
    </source>
</reference>
<dbReference type="Gene3D" id="3.10.180.10">
    <property type="entry name" value="2,3-Dihydroxybiphenyl 1,2-Dioxygenase, domain 1"/>
    <property type="match status" value="1"/>
</dbReference>
<gene>
    <name evidence="3" type="ORF">FDK13_10395</name>
</gene>
<accession>A0A4U6D6N3</accession>
<dbReference type="Proteomes" id="UP000304900">
    <property type="component" value="Unassembled WGS sequence"/>
</dbReference>
<evidence type="ECO:0000313" key="3">
    <source>
        <dbReference type="EMBL" id="TKT92376.1"/>
    </source>
</evidence>
<dbReference type="InterPro" id="IPR029068">
    <property type="entry name" value="Glyas_Bleomycin-R_OHBP_Dase"/>
</dbReference>
<dbReference type="PANTHER" id="PTHR43048:SF3">
    <property type="entry name" value="METHYLMALONYL-COA EPIMERASE, MITOCHONDRIAL"/>
    <property type="match status" value="1"/>
</dbReference>
<dbReference type="InterPro" id="IPR004360">
    <property type="entry name" value="Glyas_Fos-R_dOase_dom"/>
</dbReference>
<comment type="caution">
    <text evidence="3">The sequence shown here is derived from an EMBL/GenBank/DDBJ whole genome shotgun (WGS) entry which is preliminary data.</text>
</comment>